<keyword evidence="2 5" id="KW-0808">Transferase</keyword>
<keyword evidence="3" id="KW-0677">Repeat</keyword>
<evidence type="ECO:0000256" key="4">
    <source>
        <dbReference type="ARBA" id="ARBA00023315"/>
    </source>
</evidence>
<comment type="similarity">
    <text evidence="1">Belongs to the transferase hexapeptide repeat family.</text>
</comment>
<dbReference type="Proteomes" id="UP000242432">
    <property type="component" value="Unassembled WGS sequence"/>
</dbReference>
<evidence type="ECO:0000256" key="2">
    <source>
        <dbReference type="ARBA" id="ARBA00022679"/>
    </source>
</evidence>
<dbReference type="GO" id="GO:0008374">
    <property type="term" value="F:O-acyltransferase activity"/>
    <property type="evidence" value="ECO:0007669"/>
    <property type="project" value="TreeGrafter"/>
</dbReference>
<dbReference type="PANTHER" id="PTHR23416:SF23">
    <property type="entry name" value="ACETYLTRANSFERASE C18B11.09C-RELATED"/>
    <property type="match status" value="1"/>
</dbReference>
<dbReference type="InterPro" id="IPR051159">
    <property type="entry name" value="Hexapeptide_acetyltransf"/>
</dbReference>
<accession>A0A1T4VLV9</accession>
<reference evidence="6" key="1">
    <citation type="submission" date="2017-02" db="EMBL/GenBank/DDBJ databases">
        <authorList>
            <person name="Varghese N."/>
            <person name="Submissions S."/>
        </authorList>
    </citation>
    <scope>NUCLEOTIDE SEQUENCE [LARGE SCALE GENOMIC DNA]</scope>
    <source>
        <strain evidence="6">DSM 3072</strain>
    </source>
</reference>
<dbReference type="Gene3D" id="2.160.10.10">
    <property type="entry name" value="Hexapeptide repeat proteins"/>
    <property type="match status" value="1"/>
</dbReference>
<dbReference type="InterPro" id="IPR011004">
    <property type="entry name" value="Trimer_LpxA-like_sf"/>
</dbReference>
<dbReference type="Pfam" id="PF00132">
    <property type="entry name" value="Hexapep"/>
    <property type="match status" value="1"/>
</dbReference>
<evidence type="ECO:0000313" key="6">
    <source>
        <dbReference type="Proteomes" id="UP000242432"/>
    </source>
</evidence>
<dbReference type="InterPro" id="IPR001451">
    <property type="entry name" value="Hexapep"/>
</dbReference>
<dbReference type="SUPFAM" id="SSF51161">
    <property type="entry name" value="Trimeric LpxA-like enzymes"/>
    <property type="match status" value="1"/>
</dbReference>
<dbReference type="STRING" id="83771.SAMN02910357_00366"/>
<dbReference type="EMBL" id="FUXX01000032">
    <property type="protein sequence ID" value="SKA65954.1"/>
    <property type="molecule type" value="Genomic_DNA"/>
</dbReference>
<keyword evidence="6" id="KW-1185">Reference proteome</keyword>
<evidence type="ECO:0000256" key="1">
    <source>
        <dbReference type="ARBA" id="ARBA00007274"/>
    </source>
</evidence>
<dbReference type="AlphaFoldDB" id="A0A1T4VLV9"/>
<dbReference type="PANTHER" id="PTHR23416">
    <property type="entry name" value="SIALIC ACID SYNTHASE-RELATED"/>
    <property type="match status" value="1"/>
</dbReference>
<gene>
    <name evidence="5" type="ORF">SAMN02745213_01731</name>
</gene>
<evidence type="ECO:0000256" key="3">
    <source>
        <dbReference type="ARBA" id="ARBA00022737"/>
    </source>
</evidence>
<dbReference type="PROSITE" id="PS00101">
    <property type="entry name" value="HEXAPEP_TRANSFERASES"/>
    <property type="match status" value="1"/>
</dbReference>
<name>A0A1T4VLV9_9GAMM</name>
<organism evidence="5 6">
    <name type="scientific">Succinivibrio dextrinosolvens DSM 3072</name>
    <dbReference type="NCBI Taxonomy" id="1123324"/>
    <lineage>
        <taxon>Bacteria</taxon>
        <taxon>Pseudomonadati</taxon>
        <taxon>Pseudomonadota</taxon>
        <taxon>Gammaproteobacteria</taxon>
        <taxon>Aeromonadales</taxon>
        <taxon>Succinivibrionaceae</taxon>
        <taxon>Succinivibrio</taxon>
    </lineage>
</organism>
<keyword evidence="4" id="KW-0012">Acyltransferase</keyword>
<evidence type="ECO:0000313" key="5">
    <source>
        <dbReference type="EMBL" id="SKA65954.1"/>
    </source>
</evidence>
<proteinExistence type="inferred from homology"/>
<protein>
    <submittedName>
        <fullName evidence="5">Acetyltransferase (Isoleucine patch superfamily)</fullName>
    </submittedName>
</protein>
<sequence length="183" mass="19997">MTDVFEKLLKNRKVNIRSEEFAPAIENIYWSNAMCHRINFSEPDFKILKTLFDELFNGKLPASSILIPPIHIYFPRHLFIGENVFVNHNSTFIAAGGIEIGEGTFIGPNASVITDNHEFGSLNYLHPKKVKIGNRVWIGANALILPGVTIGDDAVIGGGAVVTSDVASKTLVGGNPAKLIKKL</sequence>
<dbReference type="InterPro" id="IPR018357">
    <property type="entry name" value="Hexapep_transf_CS"/>
</dbReference>